<comment type="caution">
    <text evidence="1">The sequence shown here is derived from an EMBL/GenBank/DDBJ whole genome shotgun (WGS) entry which is preliminary data.</text>
</comment>
<name>A0ABU0FMX3_9HYPH</name>
<accession>A0ABU0FMX3</accession>
<evidence type="ECO:0000313" key="1">
    <source>
        <dbReference type="EMBL" id="MDQ0395821.1"/>
    </source>
</evidence>
<sequence>MAAERQLSVRSARASELAHRLAARERRSIAHIVERALDLYARQSIGEEPASEFYARLSRNAAAEKDIDIEALARADRQPHHGIDL</sequence>
<organism evidence="1 2">
    <name type="scientific">Labrys monachus</name>
    <dbReference type="NCBI Taxonomy" id="217067"/>
    <lineage>
        <taxon>Bacteria</taxon>
        <taxon>Pseudomonadati</taxon>
        <taxon>Pseudomonadota</taxon>
        <taxon>Alphaproteobacteria</taxon>
        <taxon>Hyphomicrobiales</taxon>
        <taxon>Xanthobacteraceae</taxon>
        <taxon>Labrys</taxon>
    </lineage>
</organism>
<protein>
    <recommendedName>
        <fullName evidence="3">Plasmid stabilization protein</fullName>
    </recommendedName>
</protein>
<dbReference type="RefSeq" id="WP_307435087.1">
    <property type="nucleotide sequence ID" value="NZ_JAUSVK010000001.1"/>
</dbReference>
<dbReference type="Proteomes" id="UP001237448">
    <property type="component" value="Unassembled WGS sequence"/>
</dbReference>
<keyword evidence="2" id="KW-1185">Reference proteome</keyword>
<gene>
    <name evidence="1" type="ORF">J3R73_005613</name>
</gene>
<dbReference type="EMBL" id="JAUSVK010000001">
    <property type="protein sequence ID" value="MDQ0395821.1"/>
    <property type="molecule type" value="Genomic_DNA"/>
</dbReference>
<evidence type="ECO:0008006" key="3">
    <source>
        <dbReference type="Google" id="ProtNLM"/>
    </source>
</evidence>
<proteinExistence type="predicted"/>
<evidence type="ECO:0000313" key="2">
    <source>
        <dbReference type="Proteomes" id="UP001237448"/>
    </source>
</evidence>
<reference evidence="1 2" key="1">
    <citation type="submission" date="2023-07" db="EMBL/GenBank/DDBJ databases">
        <title>Genomic Encyclopedia of Type Strains, Phase IV (KMG-IV): sequencing the most valuable type-strain genomes for metagenomic binning, comparative biology and taxonomic classification.</title>
        <authorList>
            <person name="Goeker M."/>
        </authorList>
    </citation>
    <scope>NUCLEOTIDE SEQUENCE [LARGE SCALE GENOMIC DNA]</scope>
    <source>
        <strain evidence="1 2">DSM 5896</strain>
    </source>
</reference>